<evidence type="ECO:0000313" key="5">
    <source>
        <dbReference type="EMBL" id="MYV18212.1"/>
    </source>
</evidence>
<dbReference type="SUPFAM" id="SSF140931">
    <property type="entry name" value="Fic-like"/>
    <property type="match status" value="1"/>
</dbReference>
<gene>
    <name evidence="5" type="ORF">GB993_12045</name>
</gene>
<keyword evidence="2" id="KW-0547">Nucleotide-binding</keyword>
<evidence type="ECO:0000259" key="4">
    <source>
        <dbReference type="PROSITE" id="PS51459"/>
    </source>
</evidence>
<dbReference type="Pfam" id="PF02661">
    <property type="entry name" value="Fic"/>
    <property type="match status" value="1"/>
</dbReference>
<dbReference type="AlphaFoldDB" id="A0A6N9I506"/>
<dbReference type="GO" id="GO:0005524">
    <property type="term" value="F:ATP binding"/>
    <property type="evidence" value="ECO:0007669"/>
    <property type="project" value="UniProtKB-KW"/>
</dbReference>
<dbReference type="InterPro" id="IPR040198">
    <property type="entry name" value="Fido_containing"/>
</dbReference>
<feature type="binding site" evidence="2">
    <location>
        <begin position="201"/>
        <end position="208"/>
    </location>
    <ligand>
        <name>ATP</name>
        <dbReference type="ChEBI" id="CHEBI:30616"/>
    </ligand>
</feature>
<dbReference type="Proteomes" id="UP000449209">
    <property type="component" value="Unassembled WGS sequence"/>
</dbReference>
<dbReference type="RefSeq" id="WP_161004469.1">
    <property type="nucleotide sequence ID" value="NZ_WEZQ01000026.1"/>
</dbReference>
<feature type="site" description="Important for autoinhibition of adenylyltransferase activity" evidence="3">
    <location>
        <position position="62"/>
    </location>
</feature>
<name>A0A6N9I506_9LACO</name>
<protein>
    <submittedName>
        <fullName evidence="5">Cell filamentation protein Fic</fullName>
    </submittedName>
</protein>
<organism evidence="5 6">
    <name type="scientific">Furfurilactobacillus milii</name>
    <dbReference type="NCBI Taxonomy" id="2888272"/>
    <lineage>
        <taxon>Bacteria</taxon>
        <taxon>Bacillati</taxon>
        <taxon>Bacillota</taxon>
        <taxon>Bacilli</taxon>
        <taxon>Lactobacillales</taxon>
        <taxon>Lactobacillaceae</taxon>
        <taxon>Furfurilactobacillus</taxon>
    </lineage>
</organism>
<evidence type="ECO:0000256" key="2">
    <source>
        <dbReference type="PIRSR" id="PIRSR640198-2"/>
    </source>
</evidence>
<feature type="domain" description="Fido" evidence="4">
    <location>
        <begin position="108"/>
        <end position="266"/>
    </location>
</feature>
<reference evidence="5 6" key="1">
    <citation type="journal article" date="2019" name="Appl. Environ. Microbiol.">
        <title>Genetic determinants of hydroxycinnamic acid metabolism in heterofermentative lactobacilli.</title>
        <authorList>
            <person name="Gaur G."/>
            <person name="Oh J.H."/>
            <person name="Filannino P."/>
            <person name="Gobbetti M."/>
            <person name="van Pijkeren J.P."/>
            <person name="Ganzle M.G."/>
        </authorList>
    </citation>
    <scope>NUCLEOTIDE SEQUENCE [LARGE SCALE GENOMIC DNA]</scope>
    <source>
        <strain evidence="5 6">C5</strain>
    </source>
</reference>
<dbReference type="Gene3D" id="1.10.3290.10">
    <property type="entry name" value="Fido-like domain"/>
    <property type="match status" value="1"/>
</dbReference>
<evidence type="ECO:0000313" key="6">
    <source>
        <dbReference type="Proteomes" id="UP000449209"/>
    </source>
</evidence>
<dbReference type="EMBL" id="WEZQ01000026">
    <property type="protein sequence ID" value="MYV18212.1"/>
    <property type="molecule type" value="Genomic_DNA"/>
</dbReference>
<evidence type="ECO:0000256" key="1">
    <source>
        <dbReference type="PIRSR" id="PIRSR640198-1"/>
    </source>
</evidence>
<sequence>MKKFDYDTLNNLVLTPEMVNKMNQIYELRGQMANLRLKNPAVLTRMTKVAKIESTDASNRIEGIYTSQTRLKKLVSQTTTLQNRSEAEISGYRDVLNLIHTNFREINLTTSNILTLHKHLFRLTEDSWGGHFKDINNQVLETTENGETTVRFNPPAAHLTPNLVDELCQQFSEAVDRSKLPVLLLCAAFTFDFVTIHPFRDGNGRMSRLLMLLTLSRAGFTVGQFISLEKLIEEQKDAYYAILQESTVGWSENSNNYGPFINFFLSVVLQTYRDFHDRLTPLPTDFEKITPKRDSRSTTKPKRLTPQLLVMNALQEALIPINKQQIMNAVPQYSQKTIERTLRQLVDAHSVKMSGRSRGTKYQLA</sequence>
<dbReference type="PANTHER" id="PTHR13504">
    <property type="entry name" value="FIDO DOMAIN-CONTAINING PROTEIN DDB_G0283145"/>
    <property type="match status" value="1"/>
</dbReference>
<feature type="binding site" evidence="2">
    <location>
        <begin position="239"/>
        <end position="240"/>
    </location>
    <ligand>
        <name>ATP</name>
        <dbReference type="ChEBI" id="CHEBI:30616"/>
    </ligand>
</feature>
<accession>A0A6N9I506</accession>
<dbReference type="InterPro" id="IPR003812">
    <property type="entry name" value="Fido"/>
</dbReference>
<keyword evidence="2" id="KW-0067">ATP-binding</keyword>
<dbReference type="PROSITE" id="PS51459">
    <property type="entry name" value="FIDO"/>
    <property type="match status" value="1"/>
</dbReference>
<comment type="caution">
    <text evidence="5">The sequence shown here is derived from an EMBL/GenBank/DDBJ whole genome shotgun (WGS) entry which is preliminary data.</text>
</comment>
<evidence type="ECO:0000256" key="3">
    <source>
        <dbReference type="PIRSR" id="PIRSR640198-3"/>
    </source>
</evidence>
<feature type="active site" evidence="1">
    <location>
        <position position="197"/>
    </location>
</feature>
<dbReference type="OrthoDB" id="9813719at2"/>
<proteinExistence type="predicted"/>
<dbReference type="PANTHER" id="PTHR13504:SF38">
    <property type="entry name" value="FIDO DOMAIN-CONTAINING PROTEIN"/>
    <property type="match status" value="1"/>
</dbReference>
<dbReference type="InterPro" id="IPR036597">
    <property type="entry name" value="Fido-like_dom_sf"/>
</dbReference>